<evidence type="ECO:0000313" key="2">
    <source>
        <dbReference type="Proteomes" id="UP001054902"/>
    </source>
</evidence>
<reference evidence="1 2" key="1">
    <citation type="journal article" date="2021" name="Sci. Rep.">
        <title>The genome of the diatom Chaetoceros tenuissimus carries an ancient integrated fragment of an extant virus.</title>
        <authorList>
            <person name="Hongo Y."/>
            <person name="Kimura K."/>
            <person name="Takaki Y."/>
            <person name="Yoshida Y."/>
            <person name="Baba S."/>
            <person name="Kobayashi G."/>
            <person name="Nagasaki K."/>
            <person name="Hano T."/>
            <person name="Tomaru Y."/>
        </authorList>
    </citation>
    <scope>NUCLEOTIDE SEQUENCE [LARGE SCALE GENOMIC DNA]</scope>
    <source>
        <strain evidence="1 2">NIES-3715</strain>
    </source>
</reference>
<dbReference type="SUPFAM" id="SSF53335">
    <property type="entry name" value="S-adenosyl-L-methionine-dependent methyltransferases"/>
    <property type="match status" value="1"/>
</dbReference>
<dbReference type="Proteomes" id="UP001054902">
    <property type="component" value="Unassembled WGS sequence"/>
</dbReference>
<accession>A0AAD3DAS3</accession>
<sequence length="402" mass="45845">MASHVSIIGCGQKCFFSKKSQLFFPSFLVKITHRNGRDKEQHEYHFRNKKDFLVLKRSKSLTGSSTGKAFPKSVFKKLSDAAEKKPWIRPESCSQEQEVQAVEAKIGCSVDESLKAFHPSMKKSVLILEDFMNSYKDYDGWEEFCRSGDGDHIVDRNKKNDITMTIESFNVSRSAKLGQYFAHMDNANKLLDEVMTFVKSLSNPTRILFVEPSCGDGQIVMNLINHISKLKEKIASTILAYDIDEIIIEKCKGNISQVENLEDDSIDLHINISCRNFLNLSRDEMMMDASLANDANCTTIFLGSPPYTSGIGDGENMDRDLPSAFIHHCIQLKADFISFILPDRYERHKHVEVIHKDINQRFGETWRCKSHQLTTNKFSFKAMEISQPSIIQSWSKTLDNIA</sequence>
<dbReference type="Gene3D" id="3.40.50.150">
    <property type="entry name" value="Vaccinia Virus protein VP39"/>
    <property type="match status" value="1"/>
</dbReference>
<dbReference type="InterPro" id="IPR029063">
    <property type="entry name" value="SAM-dependent_MTases_sf"/>
</dbReference>
<dbReference type="AlphaFoldDB" id="A0AAD3DAS3"/>
<keyword evidence="2" id="KW-1185">Reference proteome</keyword>
<evidence type="ECO:0000313" key="1">
    <source>
        <dbReference type="EMBL" id="GFH60577.1"/>
    </source>
</evidence>
<organism evidence="1 2">
    <name type="scientific">Chaetoceros tenuissimus</name>
    <dbReference type="NCBI Taxonomy" id="426638"/>
    <lineage>
        <taxon>Eukaryota</taxon>
        <taxon>Sar</taxon>
        <taxon>Stramenopiles</taxon>
        <taxon>Ochrophyta</taxon>
        <taxon>Bacillariophyta</taxon>
        <taxon>Coscinodiscophyceae</taxon>
        <taxon>Chaetocerotophycidae</taxon>
        <taxon>Chaetocerotales</taxon>
        <taxon>Chaetocerotaceae</taxon>
        <taxon>Chaetoceros</taxon>
    </lineage>
</organism>
<dbReference type="EMBL" id="BLLK01000069">
    <property type="protein sequence ID" value="GFH60577.1"/>
    <property type="molecule type" value="Genomic_DNA"/>
</dbReference>
<name>A0AAD3DAS3_9STRA</name>
<protein>
    <submittedName>
        <fullName evidence="1">Uncharacterized protein</fullName>
    </submittedName>
</protein>
<gene>
    <name evidence="1" type="ORF">CTEN210_17053</name>
</gene>
<proteinExistence type="predicted"/>
<comment type="caution">
    <text evidence="1">The sequence shown here is derived from an EMBL/GenBank/DDBJ whole genome shotgun (WGS) entry which is preliminary data.</text>
</comment>